<evidence type="ECO:0000313" key="3">
    <source>
        <dbReference type="Proteomes" id="UP000193990"/>
    </source>
</evidence>
<evidence type="ECO:0000313" key="2">
    <source>
        <dbReference type="EMBL" id="ORU96226.1"/>
    </source>
</evidence>
<comment type="caution">
    <text evidence="2">The sequence shown here is derived from an EMBL/GenBank/DDBJ whole genome shotgun (WGS) entry which is preliminary data.</text>
</comment>
<name>A0A1X1QXN7_MYCBE</name>
<dbReference type="EMBL" id="LQOK01000044">
    <property type="protein sequence ID" value="ORU96226.1"/>
    <property type="molecule type" value="Genomic_DNA"/>
</dbReference>
<accession>A0A1X1QXN7</accession>
<keyword evidence="3" id="KW-1185">Reference proteome</keyword>
<sequence length="61" mass="6635">MGQEWGSVIDRHFRREFVTSADDTRIALDSIGSGWPDRTPCMSSTGGAGVRATAPGERREP</sequence>
<evidence type="ECO:0000256" key="1">
    <source>
        <dbReference type="SAM" id="MobiDB-lite"/>
    </source>
</evidence>
<proteinExistence type="predicted"/>
<reference evidence="2 3" key="1">
    <citation type="submission" date="2016-01" db="EMBL/GenBank/DDBJ databases">
        <title>The new phylogeny of the genus Mycobacterium.</title>
        <authorList>
            <person name="Tarcisio F."/>
            <person name="Conor M."/>
            <person name="Antonella G."/>
            <person name="Elisabetta G."/>
            <person name="Giulia F.S."/>
            <person name="Sara T."/>
            <person name="Anna F."/>
            <person name="Clotilde B."/>
            <person name="Roberto B."/>
            <person name="Veronica D.S."/>
            <person name="Fabio R."/>
            <person name="Monica P."/>
            <person name="Olivier J."/>
            <person name="Enrico T."/>
            <person name="Nicola S."/>
        </authorList>
    </citation>
    <scope>NUCLEOTIDE SEQUENCE [LARGE SCALE GENOMIC DNA]</scope>
    <source>
        <strain evidence="2 3">DSM 44277</strain>
    </source>
</reference>
<dbReference type="AlphaFoldDB" id="A0A1X1QXN7"/>
<dbReference type="Proteomes" id="UP000193990">
    <property type="component" value="Unassembled WGS sequence"/>
</dbReference>
<gene>
    <name evidence="2" type="ORF">AWB93_19855</name>
</gene>
<feature type="region of interest" description="Disordered" evidence="1">
    <location>
        <begin position="30"/>
        <end position="61"/>
    </location>
</feature>
<protein>
    <submittedName>
        <fullName evidence="2">Uncharacterized protein</fullName>
    </submittedName>
</protein>
<organism evidence="2 3">
    <name type="scientific">Mycobacterium bohemicum</name>
    <dbReference type="NCBI Taxonomy" id="56425"/>
    <lineage>
        <taxon>Bacteria</taxon>
        <taxon>Bacillati</taxon>
        <taxon>Actinomycetota</taxon>
        <taxon>Actinomycetes</taxon>
        <taxon>Mycobacteriales</taxon>
        <taxon>Mycobacteriaceae</taxon>
        <taxon>Mycobacterium</taxon>
    </lineage>
</organism>